<dbReference type="EMBL" id="QXFZ01000272">
    <property type="protein sequence ID" value="KAE9123617.1"/>
    <property type="molecule type" value="Genomic_DNA"/>
</dbReference>
<evidence type="ECO:0000313" key="1">
    <source>
        <dbReference type="EMBL" id="KAE9123617.1"/>
    </source>
</evidence>
<gene>
    <name evidence="1" type="ORF">PF007_g6996</name>
</gene>
<name>A0A6A3T430_9STRA</name>
<sequence>MRAESQGNGDVAFNDASPWLKGRGWFSKPPLRRSLDMQYRYIRPGGDTEGQEGVDFILGESAVLQYGASMTATSAATSPKDQRAKRAPACQSLHSAAPLVIDMSRHPEVEGDAVVLAVGVLYLKQ</sequence>
<dbReference type="Proteomes" id="UP000441208">
    <property type="component" value="Unassembled WGS sequence"/>
</dbReference>
<protein>
    <submittedName>
        <fullName evidence="1">Uncharacterized protein</fullName>
    </submittedName>
</protein>
<evidence type="ECO:0000313" key="2">
    <source>
        <dbReference type="Proteomes" id="UP000441208"/>
    </source>
</evidence>
<accession>A0A6A3T430</accession>
<proteinExistence type="predicted"/>
<comment type="caution">
    <text evidence="1">The sequence shown here is derived from an EMBL/GenBank/DDBJ whole genome shotgun (WGS) entry which is preliminary data.</text>
</comment>
<reference evidence="1 2" key="1">
    <citation type="submission" date="2018-08" db="EMBL/GenBank/DDBJ databases">
        <title>Genomic investigation of the strawberry pathogen Phytophthora fragariae indicates pathogenicity is determined by transcriptional variation in three key races.</title>
        <authorList>
            <person name="Adams T.M."/>
            <person name="Armitage A.D."/>
            <person name="Sobczyk M.K."/>
            <person name="Bates H.J."/>
            <person name="Dunwell J.M."/>
            <person name="Nellist C.F."/>
            <person name="Harrison R.J."/>
        </authorList>
    </citation>
    <scope>NUCLEOTIDE SEQUENCE [LARGE SCALE GENOMIC DNA]</scope>
    <source>
        <strain evidence="1 2">NOV-71</strain>
    </source>
</reference>
<organism evidence="1 2">
    <name type="scientific">Phytophthora fragariae</name>
    <dbReference type="NCBI Taxonomy" id="53985"/>
    <lineage>
        <taxon>Eukaryota</taxon>
        <taxon>Sar</taxon>
        <taxon>Stramenopiles</taxon>
        <taxon>Oomycota</taxon>
        <taxon>Peronosporomycetes</taxon>
        <taxon>Peronosporales</taxon>
        <taxon>Peronosporaceae</taxon>
        <taxon>Phytophthora</taxon>
    </lineage>
</organism>
<dbReference type="AlphaFoldDB" id="A0A6A3T430"/>